<reference evidence="4 5" key="1">
    <citation type="journal article" date="2016" name="Genome Announc.">
        <title>First Complete Genome Sequence of a Subdivision 6 Acidobacterium Strain.</title>
        <authorList>
            <person name="Huang S."/>
            <person name="Vieira S."/>
            <person name="Bunk B."/>
            <person name="Riedel T."/>
            <person name="Sproer C."/>
            <person name="Overmann J."/>
        </authorList>
    </citation>
    <scope>NUCLEOTIDE SEQUENCE [LARGE SCALE GENOMIC DNA]</scope>
    <source>
        <strain evidence="5">DSM 100886 HEG_-6_39</strain>
    </source>
</reference>
<dbReference type="InterPro" id="IPR011042">
    <property type="entry name" value="6-blade_b-propeller_TolB-like"/>
</dbReference>
<dbReference type="InterPro" id="IPR036698">
    <property type="entry name" value="TM1070-like_sf"/>
</dbReference>
<dbReference type="KEGG" id="abac:LuPra_00471"/>
<proteinExistence type="predicted"/>
<gene>
    <name evidence="4" type="primary">yliI_1</name>
    <name evidence="4" type="ORF">LuPra_00471</name>
</gene>
<dbReference type="EC" id="1.1.5.-" evidence="4"/>
<dbReference type="InterPro" id="IPR012938">
    <property type="entry name" value="Glc/Sorbosone_DH"/>
</dbReference>
<keyword evidence="4" id="KW-0560">Oxidoreductase</keyword>
<reference evidence="5" key="2">
    <citation type="submission" date="2016-04" db="EMBL/GenBank/DDBJ databases">
        <title>First Complete Genome Sequence of a Subdivision 6 Acidobacterium.</title>
        <authorList>
            <person name="Huang S."/>
            <person name="Vieira S."/>
            <person name="Bunk B."/>
            <person name="Riedel T."/>
            <person name="Sproeer C."/>
            <person name="Overmann J."/>
        </authorList>
    </citation>
    <scope>NUCLEOTIDE SEQUENCE [LARGE SCALE GENOMIC DNA]</scope>
    <source>
        <strain evidence="5">DSM 100886 HEG_-6_39</strain>
    </source>
</reference>
<evidence type="ECO:0000259" key="3">
    <source>
        <dbReference type="Pfam" id="PF07995"/>
    </source>
</evidence>
<evidence type="ECO:0000313" key="5">
    <source>
        <dbReference type="Proteomes" id="UP000076079"/>
    </source>
</evidence>
<evidence type="ECO:0000256" key="1">
    <source>
        <dbReference type="SAM" id="MobiDB-lite"/>
    </source>
</evidence>
<feature type="chain" id="PRO_5007511360" evidence="2">
    <location>
        <begin position="20"/>
        <end position="917"/>
    </location>
</feature>
<dbReference type="STRING" id="1855912.LuPra_00471"/>
<dbReference type="SUPFAM" id="SSF89232">
    <property type="entry name" value="Hypothetical protein TM1070"/>
    <property type="match status" value="1"/>
</dbReference>
<dbReference type="RefSeq" id="WP_110169270.1">
    <property type="nucleotide sequence ID" value="NZ_CP015136.1"/>
</dbReference>
<dbReference type="AlphaFoldDB" id="A0A143PHR7"/>
<organism evidence="4 5">
    <name type="scientific">Luteitalea pratensis</name>
    <dbReference type="NCBI Taxonomy" id="1855912"/>
    <lineage>
        <taxon>Bacteria</taxon>
        <taxon>Pseudomonadati</taxon>
        <taxon>Acidobacteriota</taxon>
        <taxon>Vicinamibacteria</taxon>
        <taxon>Vicinamibacterales</taxon>
        <taxon>Vicinamibacteraceae</taxon>
        <taxon>Luteitalea</taxon>
    </lineage>
</organism>
<dbReference type="Pfam" id="PF07995">
    <property type="entry name" value="GSDH"/>
    <property type="match status" value="1"/>
</dbReference>
<keyword evidence="2" id="KW-0732">Signal</keyword>
<dbReference type="Gene3D" id="2.120.10.30">
    <property type="entry name" value="TolB, C-terminal domain"/>
    <property type="match status" value="1"/>
</dbReference>
<feature type="signal peptide" evidence="2">
    <location>
        <begin position="1"/>
        <end position="19"/>
    </location>
</feature>
<dbReference type="SUPFAM" id="SSF50952">
    <property type="entry name" value="Soluble quinoprotein glucose dehydrogenase"/>
    <property type="match status" value="1"/>
</dbReference>
<dbReference type="PANTHER" id="PTHR19328:SF75">
    <property type="entry name" value="ALDOSE SUGAR DEHYDROGENASE YLII"/>
    <property type="match status" value="1"/>
</dbReference>
<protein>
    <submittedName>
        <fullName evidence="4">Soluble aldose sugar dehydrogenase YliI</fullName>
        <ecNumber evidence="4">1.1.5.-</ecNumber>
    </submittedName>
</protein>
<dbReference type="PANTHER" id="PTHR19328">
    <property type="entry name" value="HEDGEHOG-INTERACTING PROTEIN"/>
    <property type="match status" value="1"/>
</dbReference>
<dbReference type="EMBL" id="CP015136">
    <property type="protein sequence ID" value="AMY07304.1"/>
    <property type="molecule type" value="Genomic_DNA"/>
</dbReference>
<dbReference type="GO" id="GO:0016491">
    <property type="term" value="F:oxidoreductase activity"/>
    <property type="evidence" value="ECO:0007669"/>
    <property type="project" value="UniProtKB-KW"/>
</dbReference>
<keyword evidence="5" id="KW-1185">Reference proteome</keyword>
<sequence precursor="true">MTTRLLVAALLVMVLQATAGAQALRVAPYLAGLDQPVGLVTDPSDDHRQFVIEKPGRIRLVVDGVLQVDPILDLTTEVAPDGEQGLLGLAVDPQFATTGRIWINFTRRPDGATVIARFTRAAGTPFRFDHATRHDLRFSVSPERRFIPQPAANHNGGKLLFDSEGFLLVAMGDGGGGNDTFRTAQDANSLLGKILRLDVGVPDVRDAPLQLREDAERGYRIPPGNPFVDGIPIPARAEIWAFGVRNPWRVTLDAPALGGTGALLIGDVGQSAREEVDYEPAGLGGRNYGWPMREGTLATAGAPSDVSAAFLPLVHPIHDYPRADGITVIGGYIYRGRLLGAGFQGRYVFGDLADRLRSVRITVDEGGAVTADDVRDHTSEVGGLTGSLVSIDADAHGELYLVFLSGNIQRVTTATDGDGDGIDDAWASRFGLSGLGAAARGPFGDPDGDGITNAREYRRGSHPRGGPVANFGEGAEGFFATRFGLLNDRDTAEPVLIRFLRAGAGEVATEVVIPARRSLAVDGSAIPGLANQAFATVLEAATPLAVTRTMTWPATGQAYGSHSERGIPTPRTSWYFAEGATTAFQLFFLLGNPSTSTAHVQVDYLRQGAAAVSRTYDVPASSRLTIWVNQEPGLDRAELGAVVASLNGVAITAERAMYTRGGPTMFAAGHAAAGEPAPATRWVFAEGSTTPYFQTFLSIINPGDAPLPVQADVRLQDGSTTAAPLHFTRVVAPRARATLWLNREVSDEGVALAGQQGVSVELSAAGTFVAERAMWWPGESATWYEAHASAGFIEAPRPSWRLPGGELSPDAGGGEPDVQTYVLIANVAPTAEAVAVTVYFTDREPVAQTIQVPGNSRVSIALSDLLTALGAMPATRAHVGVTVAAASPAAQLYAEQATYGSTTHQRWARGSNNKGSP</sequence>
<accession>A0A143PHR7</accession>
<dbReference type="OrthoDB" id="9770043at2"/>
<name>A0A143PHR7_LUTPR</name>
<evidence type="ECO:0000256" key="2">
    <source>
        <dbReference type="SAM" id="SignalP"/>
    </source>
</evidence>
<dbReference type="Gene3D" id="2.60.290.11">
    <property type="entry name" value="TM1070-like"/>
    <property type="match status" value="3"/>
</dbReference>
<feature type="domain" description="Glucose/Sorbosone dehydrogenase" evidence="3">
    <location>
        <begin position="34"/>
        <end position="372"/>
    </location>
</feature>
<feature type="region of interest" description="Disordered" evidence="1">
    <location>
        <begin position="441"/>
        <end position="469"/>
    </location>
</feature>
<dbReference type="Proteomes" id="UP000076079">
    <property type="component" value="Chromosome"/>
</dbReference>
<dbReference type="InterPro" id="IPR011041">
    <property type="entry name" value="Quinoprot_gluc/sorb_DH_b-prop"/>
</dbReference>
<evidence type="ECO:0000313" key="4">
    <source>
        <dbReference type="EMBL" id="AMY07304.1"/>
    </source>
</evidence>